<gene>
    <name evidence="3" type="ORF">LCGC14_1903620</name>
</gene>
<dbReference type="GO" id="GO:0006302">
    <property type="term" value="P:double-strand break repair"/>
    <property type="evidence" value="ECO:0007669"/>
    <property type="project" value="TreeGrafter"/>
</dbReference>
<dbReference type="SUPFAM" id="SSF53098">
    <property type="entry name" value="Ribonuclease H-like"/>
    <property type="match status" value="1"/>
</dbReference>
<evidence type="ECO:0000256" key="1">
    <source>
        <dbReference type="ARBA" id="ARBA00022705"/>
    </source>
</evidence>
<name>A0A0F9ITW6_9ZZZZ</name>
<dbReference type="InterPro" id="IPR012337">
    <property type="entry name" value="RNaseH-like_sf"/>
</dbReference>
<evidence type="ECO:0000259" key="2">
    <source>
        <dbReference type="Pfam" id="PF00476"/>
    </source>
</evidence>
<feature type="non-terminal residue" evidence="3">
    <location>
        <position position="632"/>
    </location>
</feature>
<dbReference type="GO" id="GO:0006261">
    <property type="term" value="P:DNA-templated DNA replication"/>
    <property type="evidence" value="ECO:0007669"/>
    <property type="project" value="InterPro"/>
</dbReference>
<dbReference type="GO" id="GO:0003677">
    <property type="term" value="F:DNA binding"/>
    <property type="evidence" value="ECO:0007669"/>
    <property type="project" value="InterPro"/>
</dbReference>
<comment type="caution">
    <text evidence="3">The sequence shown here is derived from an EMBL/GenBank/DDBJ whole genome shotgun (WGS) entry which is preliminary data.</text>
</comment>
<dbReference type="PANTHER" id="PTHR10133">
    <property type="entry name" value="DNA POLYMERASE I"/>
    <property type="match status" value="1"/>
</dbReference>
<dbReference type="InterPro" id="IPR043502">
    <property type="entry name" value="DNA/RNA_pol_sf"/>
</dbReference>
<dbReference type="InterPro" id="IPR001098">
    <property type="entry name" value="DNA-dir_DNA_pol_A_palm_dom"/>
</dbReference>
<dbReference type="InterPro" id="IPR002298">
    <property type="entry name" value="DNA_polymerase_A"/>
</dbReference>
<dbReference type="Pfam" id="PF00476">
    <property type="entry name" value="DNA_pol_A"/>
    <property type="match status" value="1"/>
</dbReference>
<organism evidence="3">
    <name type="scientific">marine sediment metagenome</name>
    <dbReference type="NCBI Taxonomy" id="412755"/>
    <lineage>
        <taxon>unclassified sequences</taxon>
        <taxon>metagenomes</taxon>
        <taxon>ecological metagenomes</taxon>
    </lineage>
</organism>
<feature type="domain" description="DNA-directed DNA polymerase family A palm" evidence="2">
    <location>
        <begin position="389"/>
        <end position="516"/>
    </location>
</feature>
<sequence length="632" mass="72925">MIPSYGPSHAKIMLVMDSPLSGQIASQDFMGGYVGSYIAKLFKHVEGGHGALYKSFLTREPIPNKTRSPLQYIHETGIDHSKYLIAEINDLQPNVIFTSGEATLQYFTGLTEVKKYRGSILPLSGLTKPKLKCKTTKVVPLIPFEDLRKDIRQWYVMRSDITKGWKYRDDPSPFKENAHLWICRSAKALKNYLDRNRSPEYLATDIEMWNNYIDCVSLCADGYEGVSIPLLGDLTMTSLELAIIYQQLAEYLGSGVPIINQNVRFDEWHYRKYGFVLGNVVGDTMILGATIYPELPKGLGFYNSLYTTLTYYKDEGKEVHPLSNKKDNRYIYNAKDAVAAHQCFTGMRDDAKELGVWEFYNKGPRQFYFTYRGIERNGVRFSETARNALREKYTSIFDSYSLQYTDLVGKPINVNSPLQIKRLLYEDLELPEQTESVVRPSGERYTKYKTDEETLEYLALNHCEDDDDTKGILYLVIYLRKLKRILKYFDLLVHPDGRVRTRYKESGTESGRTSTTFSEDVFYHAISETRFERKRMGIALQTVPKHGFRLLDGNIIGEDLRTMFVPDMGYTFGEADFKQMEARIVTICCQDWETLGRFGKIPKWNDRENELRSKFTREYPKDALASKADIHV</sequence>
<dbReference type="Gene3D" id="3.30.420.10">
    <property type="entry name" value="Ribonuclease H-like superfamily/Ribonuclease H"/>
    <property type="match status" value="1"/>
</dbReference>
<dbReference type="Gene3D" id="3.40.470.10">
    <property type="entry name" value="Uracil-DNA glycosylase-like domain"/>
    <property type="match status" value="1"/>
</dbReference>
<dbReference type="InterPro" id="IPR036397">
    <property type="entry name" value="RNaseH_sf"/>
</dbReference>
<dbReference type="InterPro" id="IPR036895">
    <property type="entry name" value="Uracil-DNA_glycosylase-like_sf"/>
</dbReference>
<protein>
    <recommendedName>
        <fullName evidence="2">DNA-directed DNA polymerase family A palm domain-containing protein</fullName>
    </recommendedName>
</protein>
<dbReference type="Gene3D" id="1.20.1060.10">
    <property type="entry name" value="Taq DNA Polymerase, Chain T, domain 4"/>
    <property type="match status" value="1"/>
</dbReference>
<dbReference type="EMBL" id="LAZR01019981">
    <property type="protein sequence ID" value="KKL90547.1"/>
    <property type="molecule type" value="Genomic_DNA"/>
</dbReference>
<keyword evidence="1" id="KW-0235">DNA replication</keyword>
<evidence type="ECO:0000313" key="3">
    <source>
        <dbReference type="EMBL" id="KKL90547.1"/>
    </source>
</evidence>
<dbReference type="PANTHER" id="PTHR10133:SF27">
    <property type="entry name" value="DNA POLYMERASE NU"/>
    <property type="match status" value="1"/>
</dbReference>
<dbReference type="AlphaFoldDB" id="A0A0F9ITW6"/>
<dbReference type="Gene3D" id="1.10.150.20">
    <property type="entry name" value="5' to 3' exonuclease, C-terminal subdomain"/>
    <property type="match status" value="1"/>
</dbReference>
<accession>A0A0F9ITW6</accession>
<reference evidence="3" key="1">
    <citation type="journal article" date="2015" name="Nature">
        <title>Complex archaea that bridge the gap between prokaryotes and eukaryotes.</title>
        <authorList>
            <person name="Spang A."/>
            <person name="Saw J.H."/>
            <person name="Jorgensen S.L."/>
            <person name="Zaremba-Niedzwiedzka K."/>
            <person name="Martijn J."/>
            <person name="Lind A.E."/>
            <person name="van Eijk R."/>
            <person name="Schleper C."/>
            <person name="Guy L."/>
            <person name="Ettema T.J."/>
        </authorList>
    </citation>
    <scope>NUCLEOTIDE SEQUENCE</scope>
</reference>
<dbReference type="GO" id="GO:0003887">
    <property type="term" value="F:DNA-directed DNA polymerase activity"/>
    <property type="evidence" value="ECO:0007669"/>
    <property type="project" value="InterPro"/>
</dbReference>
<proteinExistence type="predicted"/>
<dbReference type="SUPFAM" id="SSF56672">
    <property type="entry name" value="DNA/RNA polymerases"/>
    <property type="match status" value="1"/>
</dbReference>
<dbReference type="Gene3D" id="3.30.70.370">
    <property type="match status" value="1"/>
</dbReference>